<proteinExistence type="predicted"/>
<name>A0A6A6WF79_9PEZI</name>
<keyword evidence="2" id="KW-1185">Reference proteome</keyword>
<protein>
    <submittedName>
        <fullName evidence="1">Uncharacterized protein</fullName>
    </submittedName>
</protein>
<accession>A0A6A6WF79</accession>
<organism evidence="1 2">
    <name type="scientific">Pseudovirgaria hyperparasitica</name>
    <dbReference type="NCBI Taxonomy" id="470096"/>
    <lineage>
        <taxon>Eukaryota</taxon>
        <taxon>Fungi</taxon>
        <taxon>Dikarya</taxon>
        <taxon>Ascomycota</taxon>
        <taxon>Pezizomycotina</taxon>
        <taxon>Dothideomycetes</taxon>
        <taxon>Dothideomycetes incertae sedis</taxon>
        <taxon>Acrospermales</taxon>
        <taxon>Acrospermaceae</taxon>
        <taxon>Pseudovirgaria</taxon>
    </lineage>
</organism>
<dbReference type="RefSeq" id="XP_033603091.1">
    <property type="nucleotide sequence ID" value="XM_033745332.1"/>
</dbReference>
<dbReference type="OrthoDB" id="3223416at2759"/>
<dbReference type="EMBL" id="ML996568">
    <property type="protein sequence ID" value="KAF2760640.1"/>
    <property type="molecule type" value="Genomic_DNA"/>
</dbReference>
<dbReference type="AlphaFoldDB" id="A0A6A6WF79"/>
<dbReference type="Proteomes" id="UP000799437">
    <property type="component" value="Unassembled WGS sequence"/>
</dbReference>
<gene>
    <name evidence="1" type="ORF">EJ05DRAFT_484345</name>
</gene>
<dbReference type="GeneID" id="54486386"/>
<reference evidence="1" key="1">
    <citation type="journal article" date="2020" name="Stud. Mycol.">
        <title>101 Dothideomycetes genomes: a test case for predicting lifestyles and emergence of pathogens.</title>
        <authorList>
            <person name="Haridas S."/>
            <person name="Albert R."/>
            <person name="Binder M."/>
            <person name="Bloem J."/>
            <person name="Labutti K."/>
            <person name="Salamov A."/>
            <person name="Andreopoulos B."/>
            <person name="Baker S."/>
            <person name="Barry K."/>
            <person name="Bills G."/>
            <person name="Bluhm B."/>
            <person name="Cannon C."/>
            <person name="Castanera R."/>
            <person name="Culley D."/>
            <person name="Daum C."/>
            <person name="Ezra D."/>
            <person name="Gonzalez J."/>
            <person name="Henrissat B."/>
            <person name="Kuo A."/>
            <person name="Liang C."/>
            <person name="Lipzen A."/>
            <person name="Lutzoni F."/>
            <person name="Magnuson J."/>
            <person name="Mondo S."/>
            <person name="Nolan M."/>
            <person name="Ohm R."/>
            <person name="Pangilinan J."/>
            <person name="Park H.-J."/>
            <person name="Ramirez L."/>
            <person name="Alfaro M."/>
            <person name="Sun H."/>
            <person name="Tritt A."/>
            <person name="Yoshinaga Y."/>
            <person name="Zwiers L.-H."/>
            <person name="Turgeon B."/>
            <person name="Goodwin S."/>
            <person name="Spatafora J."/>
            <person name="Crous P."/>
            <person name="Grigoriev I."/>
        </authorList>
    </citation>
    <scope>NUCLEOTIDE SEQUENCE</scope>
    <source>
        <strain evidence="1">CBS 121739</strain>
    </source>
</reference>
<sequence length="214" mass="22857">MSMQHTERQGQADFILLICADVMSFAHASLNINAHFSRLVPLLVPIIQGCLLSSLVAAVQDSDDCPTQAHNNATTRYLNLTAINAVDGKSVLECWQLGPFATSSVSGTTGSLALFLGDTSNATYSVLPPRYVFFASGLAHVTLPESSDDAWIQGGKYGLVIAADTSDISEKGHITTYPSDDDTIGLQVPLKDGKRPKYSLLHAGACRWEDVVGS</sequence>
<evidence type="ECO:0000313" key="2">
    <source>
        <dbReference type="Proteomes" id="UP000799437"/>
    </source>
</evidence>
<evidence type="ECO:0000313" key="1">
    <source>
        <dbReference type="EMBL" id="KAF2760640.1"/>
    </source>
</evidence>